<name>C6H404_AJECH</name>
<dbReference type="Gene3D" id="3.20.20.80">
    <property type="entry name" value="Glycosidases"/>
    <property type="match status" value="1"/>
</dbReference>
<feature type="signal peptide" evidence="15">
    <location>
        <begin position="1"/>
        <end position="23"/>
    </location>
</feature>
<evidence type="ECO:0000256" key="11">
    <source>
        <dbReference type="ARBA" id="ARBA00023295"/>
    </source>
</evidence>
<dbReference type="InterPro" id="IPR050542">
    <property type="entry name" value="Glycosyl_Hydrlase18_Chitinase"/>
</dbReference>
<accession>C6H404</accession>
<protein>
    <recommendedName>
        <fullName evidence="3">chitinase</fullName>
        <ecNumber evidence="3">3.2.1.14</ecNumber>
    </recommendedName>
</protein>
<keyword evidence="7" id="KW-0146">Chitin degradation</keyword>
<evidence type="ECO:0000256" key="2">
    <source>
        <dbReference type="ARBA" id="ARBA00004609"/>
    </source>
</evidence>
<keyword evidence="9" id="KW-0119">Carbohydrate metabolism</keyword>
<comment type="catalytic activity">
    <reaction evidence="1">
        <text>Random endo-hydrolysis of N-acetyl-beta-D-glucosaminide (1-&gt;4)-beta-linkages in chitin and chitodextrins.</text>
        <dbReference type="EC" id="3.2.1.14"/>
    </reaction>
</comment>
<keyword evidence="15" id="KW-0732">Signal</keyword>
<evidence type="ECO:0000256" key="6">
    <source>
        <dbReference type="ARBA" id="ARBA00022801"/>
    </source>
</evidence>
<feature type="domain" description="GH18" evidence="16">
    <location>
        <begin position="30"/>
        <end position="189"/>
    </location>
</feature>
<sequence length="189" mass="20446">MALKSLLTATMAASSLLVSSTLASDLDSTTNLAVYYGQGPYQQRLADFCQQTSMDIIPIAFVHIFPEQGKGGYPGTNFGNQCSSEMYKNENGVETELLKDCHQIAEDIPLCQAAGKKILLSLGGGATSNYKLTTDQAALDFADFLWGAFGPKTVAWGNKPRPFGDVVVDGFDFDIEYNGDFGEMAFLPR</sequence>
<dbReference type="PANTHER" id="PTHR45708">
    <property type="entry name" value="ENDOCHITINASE"/>
    <property type="match status" value="1"/>
</dbReference>
<dbReference type="PROSITE" id="PS51910">
    <property type="entry name" value="GH18_2"/>
    <property type="match status" value="1"/>
</dbReference>
<feature type="chain" id="PRO_5002965899" description="chitinase" evidence="15">
    <location>
        <begin position="24"/>
        <end position="189"/>
    </location>
</feature>
<evidence type="ECO:0000256" key="7">
    <source>
        <dbReference type="ARBA" id="ARBA00023024"/>
    </source>
</evidence>
<evidence type="ECO:0000256" key="4">
    <source>
        <dbReference type="ARBA" id="ARBA00022475"/>
    </source>
</evidence>
<dbReference type="PANTHER" id="PTHR45708:SF47">
    <property type="entry name" value="ENDOCHITINASE A"/>
    <property type="match status" value="1"/>
</dbReference>
<evidence type="ECO:0000313" key="18">
    <source>
        <dbReference type="Proteomes" id="UP000002624"/>
    </source>
</evidence>
<evidence type="ECO:0000256" key="1">
    <source>
        <dbReference type="ARBA" id="ARBA00000822"/>
    </source>
</evidence>
<reference evidence="18" key="1">
    <citation type="submission" date="2009-05" db="EMBL/GenBank/DDBJ databases">
        <title>The genome sequence of Ajellomyces capsulatus strain H143.</title>
        <authorList>
            <person name="Champion M."/>
            <person name="Cuomo C.A."/>
            <person name="Ma L.-J."/>
            <person name="Henn M.R."/>
            <person name="Sil A."/>
            <person name="Goldman B."/>
            <person name="Young S.K."/>
            <person name="Kodira C.D."/>
            <person name="Zeng Q."/>
            <person name="Koehrsen M."/>
            <person name="Alvarado L."/>
            <person name="Berlin A.M."/>
            <person name="Borenstein D."/>
            <person name="Chen Z."/>
            <person name="Engels R."/>
            <person name="Freedman E."/>
            <person name="Gellesch M."/>
            <person name="Goldberg J."/>
            <person name="Griggs A."/>
            <person name="Gujja S."/>
            <person name="Heiman D.I."/>
            <person name="Hepburn T.A."/>
            <person name="Howarth C."/>
            <person name="Jen D."/>
            <person name="Larson L."/>
            <person name="Lewis B."/>
            <person name="Mehta T."/>
            <person name="Park D."/>
            <person name="Pearson M."/>
            <person name="Roberts A."/>
            <person name="Saif S."/>
            <person name="Shea T.D."/>
            <person name="Shenoy N."/>
            <person name="Sisk P."/>
            <person name="Stolte C."/>
            <person name="Sykes S."/>
            <person name="Walk T."/>
            <person name="White J."/>
            <person name="Yandava C."/>
            <person name="Klein B."/>
            <person name="McEwen J.G."/>
            <person name="Puccia R."/>
            <person name="Goldman G.H."/>
            <person name="Felipe M.S."/>
            <person name="Nino-Vega G."/>
            <person name="San-Blas G."/>
            <person name="Taylor J.W."/>
            <person name="Mendoza L."/>
            <person name="Galagan J.E."/>
            <person name="Nusbaum C."/>
            <person name="Birren B.W."/>
        </authorList>
    </citation>
    <scope>NUCLEOTIDE SEQUENCE [LARGE SCALE GENOMIC DNA]</scope>
    <source>
        <strain evidence="18">H143</strain>
    </source>
</reference>
<dbReference type="InterPro" id="IPR017853">
    <property type="entry name" value="GH"/>
</dbReference>
<dbReference type="AlphaFoldDB" id="C6H404"/>
<evidence type="ECO:0000256" key="10">
    <source>
        <dbReference type="ARBA" id="ARBA00023288"/>
    </source>
</evidence>
<evidence type="ECO:0000256" key="8">
    <source>
        <dbReference type="ARBA" id="ARBA00023136"/>
    </source>
</evidence>
<dbReference type="OrthoDB" id="6020543at2759"/>
<dbReference type="GO" id="GO:0006032">
    <property type="term" value="P:chitin catabolic process"/>
    <property type="evidence" value="ECO:0007669"/>
    <property type="project" value="UniProtKB-KW"/>
</dbReference>
<dbReference type="Proteomes" id="UP000002624">
    <property type="component" value="Unassembled WGS sequence"/>
</dbReference>
<dbReference type="GO" id="GO:0005886">
    <property type="term" value="C:plasma membrane"/>
    <property type="evidence" value="ECO:0007669"/>
    <property type="project" value="UniProtKB-SubCell"/>
</dbReference>
<dbReference type="GO" id="GO:0008843">
    <property type="term" value="F:endochitinase activity"/>
    <property type="evidence" value="ECO:0007669"/>
    <property type="project" value="UniProtKB-EC"/>
</dbReference>
<proteinExistence type="inferred from homology"/>
<keyword evidence="5" id="KW-0336">GPI-anchor</keyword>
<evidence type="ECO:0000256" key="3">
    <source>
        <dbReference type="ARBA" id="ARBA00012729"/>
    </source>
</evidence>
<dbReference type="SUPFAM" id="SSF51445">
    <property type="entry name" value="(Trans)glycosidases"/>
    <property type="match status" value="1"/>
</dbReference>
<dbReference type="PROSITE" id="PS01095">
    <property type="entry name" value="GH18_1"/>
    <property type="match status" value="1"/>
</dbReference>
<dbReference type="HOGENOM" id="CLU_1421819_0_0_1"/>
<gene>
    <name evidence="17" type="ORF">HCDG_01325</name>
</gene>
<keyword evidence="4" id="KW-1003">Cell membrane</keyword>
<evidence type="ECO:0000256" key="13">
    <source>
        <dbReference type="RuleBase" id="RU000489"/>
    </source>
</evidence>
<evidence type="ECO:0000256" key="9">
    <source>
        <dbReference type="ARBA" id="ARBA00023277"/>
    </source>
</evidence>
<dbReference type="EC" id="3.2.1.14" evidence="3"/>
<evidence type="ECO:0000256" key="14">
    <source>
        <dbReference type="RuleBase" id="RU004453"/>
    </source>
</evidence>
<dbReference type="GO" id="GO:0005576">
    <property type="term" value="C:extracellular region"/>
    <property type="evidence" value="ECO:0007669"/>
    <property type="project" value="TreeGrafter"/>
</dbReference>
<keyword evidence="12" id="KW-0624">Polysaccharide degradation</keyword>
<dbReference type="InterPro" id="IPR001579">
    <property type="entry name" value="Glyco_hydro_18_chit_AS"/>
</dbReference>
<keyword evidence="10" id="KW-0449">Lipoprotein</keyword>
<dbReference type="GO" id="GO:0098552">
    <property type="term" value="C:side of membrane"/>
    <property type="evidence" value="ECO:0007669"/>
    <property type="project" value="UniProtKB-KW"/>
</dbReference>
<keyword evidence="11 13" id="KW-0326">Glycosidase</keyword>
<dbReference type="EMBL" id="GG692419">
    <property type="protein sequence ID" value="EER45746.1"/>
    <property type="molecule type" value="Genomic_DNA"/>
</dbReference>
<dbReference type="STRING" id="544712.C6H404"/>
<evidence type="ECO:0000256" key="12">
    <source>
        <dbReference type="ARBA" id="ARBA00023326"/>
    </source>
</evidence>
<evidence type="ECO:0000256" key="5">
    <source>
        <dbReference type="ARBA" id="ARBA00022622"/>
    </source>
</evidence>
<evidence type="ECO:0000313" key="17">
    <source>
        <dbReference type="EMBL" id="EER45746.1"/>
    </source>
</evidence>
<keyword evidence="8" id="KW-0472">Membrane</keyword>
<dbReference type="OMA" id="GADNKHC"/>
<evidence type="ECO:0000256" key="15">
    <source>
        <dbReference type="SAM" id="SignalP"/>
    </source>
</evidence>
<evidence type="ECO:0000259" key="16">
    <source>
        <dbReference type="PROSITE" id="PS51910"/>
    </source>
</evidence>
<dbReference type="Pfam" id="PF00704">
    <property type="entry name" value="Glyco_hydro_18"/>
    <property type="match status" value="1"/>
</dbReference>
<keyword evidence="5" id="KW-0325">Glycoprotein</keyword>
<dbReference type="InterPro" id="IPR001223">
    <property type="entry name" value="Glyco_hydro18_cat"/>
</dbReference>
<organism evidence="17 18">
    <name type="scientific">Ajellomyces capsulatus (strain H143)</name>
    <name type="common">Darling's disease fungus</name>
    <name type="synonym">Histoplasma capsulatum</name>
    <dbReference type="NCBI Taxonomy" id="544712"/>
    <lineage>
        <taxon>Eukaryota</taxon>
        <taxon>Fungi</taxon>
        <taxon>Dikarya</taxon>
        <taxon>Ascomycota</taxon>
        <taxon>Pezizomycotina</taxon>
        <taxon>Eurotiomycetes</taxon>
        <taxon>Eurotiomycetidae</taxon>
        <taxon>Onygenales</taxon>
        <taxon>Ajellomycetaceae</taxon>
        <taxon>Histoplasma</taxon>
    </lineage>
</organism>
<comment type="similarity">
    <text evidence="14">Belongs to the glycosyl hydrolase 18 family.</text>
</comment>
<keyword evidence="6 13" id="KW-0378">Hydrolase</keyword>
<comment type="subcellular location">
    <subcellularLocation>
        <location evidence="2">Cell membrane</location>
        <topology evidence="2">Lipid-anchor</topology>
        <topology evidence="2">GPI-anchor</topology>
    </subcellularLocation>
</comment>
<dbReference type="VEuPathDB" id="FungiDB:HCDG_01325"/>
<dbReference type="GO" id="GO:0000272">
    <property type="term" value="P:polysaccharide catabolic process"/>
    <property type="evidence" value="ECO:0007669"/>
    <property type="project" value="UniProtKB-KW"/>
</dbReference>